<keyword evidence="1" id="KW-0812">Transmembrane</keyword>
<organism evidence="2">
    <name type="scientific">viral metagenome</name>
    <dbReference type="NCBI Taxonomy" id="1070528"/>
    <lineage>
        <taxon>unclassified sequences</taxon>
        <taxon>metagenomes</taxon>
        <taxon>organismal metagenomes</taxon>
    </lineage>
</organism>
<protein>
    <submittedName>
        <fullName evidence="2">Uncharacterized protein</fullName>
    </submittedName>
</protein>
<keyword evidence="1" id="KW-0472">Membrane</keyword>
<keyword evidence="1" id="KW-1133">Transmembrane helix</keyword>
<proteinExistence type="predicted"/>
<accession>A0A6C0H6D6</accession>
<sequence length="192" mass="23168">MSEIDDINKLQEYEQKLMDKLATVPEEEKQSIIDKIKEIGQMKIRFYESIKDKYLFYNNQLFNTDKVLKEQNQAMIIINKELNNIKENKLKIENDILKNNKQIQINQYYGLYYQSHAEVFKIIIYCCLFIIFVLFIKKKGILPSKISIILIIISFLIAIIMIVKKVWNLYWRDDTNFNQYSWIFDKSNYSYV</sequence>
<dbReference type="AlphaFoldDB" id="A0A6C0H6D6"/>
<dbReference type="EMBL" id="MN739888">
    <property type="protein sequence ID" value="QHT76064.1"/>
    <property type="molecule type" value="Genomic_DNA"/>
</dbReference>
<name>A0A6C0H6D6_9ZZZZ</name>
<evidence type="ECO:0000256" key="1">
    <source>
        <dbReference type="SAM" id="Phobius"/>
    </source>
</evidence>
<feature type="transmembrane region" description="Helical" evidence="1">
    <location>
        <begin position="148"/>
        <end position="167"/>
    </location>
</feature>
<evidence type="ECO:0000313" key="2">
    <source>
        <dbReference type="EMBL" id="QHT76064.1"/>
    </source>
</evidence>
<feature type="transmembrane region" description="Helical" evidence="1">
    <location>
        <begin position="119"/>
        <end position="136"/>
    </location>
</feature>
<reference evidence="2" key="1">
    <citation type="journal article" date="2020" name="Nature">
        <title>Giant virus diversity and host interactions through global metagenomics.</title>
        <authorList>
            <person name="Schulz F."/>
            <person name="Roux S."/>
            <person name="Paez-Espino D."/>
            <person name="Jungbluth S."/>
            <person name="Walsh D.A."/>
            <person name="Denef V.J."/>
            <person name="McMahon K.D."/>
            <person name="Konstantinidis K.T."/>
            <person name="Eloe-Fadrosh E.A."/>
            <person name="Kyrpides N.C."/>
            <person name="Woyke T."/>
        </authorList>
    </citation>
    <scope>NUCLEOTIDE SEQUENCE</scope>
    <source>
        <strain evidence="2">GVMAG-M-3300023179-71</strain>
    </source>
</reference>